<evidence type="ECO:0000256" key="11">
    <source>
        <dbReference type="HAMAP-Rule" id="MF_01152"/>
    </source>
</evidence>
<dbReference type="PATRIC" id="fig|883169.3.peg.423"/>
<gene>
    <name evidence="11" type="primary">dnaJ</name>
    <name evidence="16" type="ORF">BN46_0114</name>
    <name evidence="17" type="ORF">HMPREF9719_00449</name>
</gene>
<keyword evidence="6 11" id="KW-0862">Zinc</keyword>
<dbReference type="GO" id="GO:0009408">
    <property type="term" value="P:response to heat"/>
    <property type="evidence" value="ECO:0007669"/>
    <property type="project" value="InterPro"/>
</dbReference>
<name>I7L7V3_9CORY</name>
<dbReference type="HOGENOM" id="CLU_017633_0_7_11"/>
<comment type="similarity">
    <text evidence="9 11">Belongs to the DnaJ family.</text>
</comment>
<dbReference type="GO" id="GO:0008270">
    <property type="term" value="F:zinc ion binding"/>
    <property type="evidence" value="ECO:0007669"/>
    <property type="project" value="UniProtKB-UniRule"/>
</dbReference>
<dbReference type="InterPro" id="IPR002939">
    <property type="entry name" value="DnaJ_C"/>
</dbReference>
<evidence type="ECO:0000256" key="9">
    <source>
        <dbReference type="ARBA" id="ARBA00061004"/>
    </source>
</evidence>
<dbReference type="Gene3D" id="2.10.230.10">
    <property type="entry name" value="Heat shock protein DnaJ, cysteine-rich domain"/>
    <property type="match status" value="1"/>
</dbReference>
<evidence type="ECO:0000256" key="10">
    <source>
        <dbReference type="ARBA" id="ARBA00067609"/>
    </source>
</evidence>
<feature type="binding site" evidence="11">
    <location>
        <position position="146"/>
    </location>
    <ligand>
        <name>Zn(2+)</name>
        <dbReference type="ChEBI" id="CHEBI:29105"/>
        <label>1</label>
    </ligand>
</feature>
<feature type="repeat" description="CXXCXGXG motif" evidence="11">
    <location>
        <begin position="189"/>
        <end position="196"/>
    </location>
</feature>
<evidence type="ECO:0000256" key="3">
    <source>
        <dbReference type="ARBA" id="ARBA00022723"/>
    </source>
</evidence>
<feature type="zinc finger region" description="CR-type" evidence="12">
    <location>
        <begin position="133"/>
        <end position="215"/>
    </location>
</feature>
<dbReference type="Pfam" id="PF00226">
    <property type="entry name" value="DnaJ"/>
    <property type="match status" value="1"/>
</dbReference>
<comment type="cofactor">
    <cofactor evidence="11">
        <name>Zn(2+)</name>
        <dbReference type="ChEBI" id="CHEBI:29105"/>
    </cofactor>
    <text evidence="11">Binds 2 Zn(2+) ions per monomer.</text>
</comment>
<dbReference type="InterPro" id="IPR012724">
    <property type="entry name" value="DnaJ"/>
</dbReference>
<dbReference type="SUPFAM" id="SSF57938">
    <property type="entry name" value="DnaJ/Hsp40 cysteine-rich domain"/>
    <property type="match status" value="1"/>
</dbReference>
<dbReference type="InterPro" id="IPR036869">
    <property type="entry name" value="J_dom_sf"/>
</dbReference>
<dbReference type="CDD" id="cd10719">
    <property type="entry name" value="DnaJ_zf"/>
    <property type="match status" value="1"/>
</dbReference>
<dbReference type="SMART" id="SM00271">
    <property type="entry name" value="DnaJ"/>
    <property type="match status" value="1"/>
</dbReference>
<feature type="binding site" evidence="11">
    <location>
        <position position="163"/>
    </location>
    <ligand>
        <name>Zn(2+)</name>
        <dbReference type="ChEBI" id="CHEBI:29105"/>
        <label>2</label>
    </ligand>
</feature>
<reference evidence="16 19" key="1">
    <citation type="journal article" date="2012" name="J. Bacteriol.">
        <title>Draft Genome Sequence of Turicella otitidis ATCC 51513, Isolated from Middle Ear Fluid from a Child with Otitis Media.</title>
        <authorList>
            <person name="Brinkrolf K."/>
            <person name="Schneider J."/>
            <person name="Knecht M."/>
            <person name="Ruckert C."/>
            <person name="Tauch A."/>
        </authorList>
    </citation>
    <scope>NUCLEOTIDE SEQUENCE [LARGE SCALE GENOMIC DNA]</scope>
    <source>
        <strain evidence="16 19">ATCC 51513</strain>
    </source>
</reference>
<evidence type="ECO:0000256" key="12">
    <source>
        <dbReference type="PROSITE-ProRule" id="PRU00546"/>
    </source>
</evidence>
<dbReference type="GO" id="GO:0005524">
    <property type="term" value="F:ATP binding"/>
    <property type="evidence" value="ECO:0007669"/>
    <property type="project" value="InterPro"/>
</dbReference>
<feature type="binding site" evidence="11">
    <location>
        <position position="203"/>
    </location>
    <ligand>
        <name>Zn(2+)</name>
        <dbReference type="ChEBI" id="CHEBI:29105"/>
        <label>1</label>
    </ligand>
</feature>
<keyword evidence="1 11" id="KW-0963">Cytoplasm</keyword>
<dbReference type="RefSeq" id="WP_004600339.1">
    <property type="nucleotide sequence ID" value="NZ_HF541865.1"/>
</dbReference>
<feature type="region of interest" description="Disordered" evidence="13">
    <location>
        <begin position="150"/>
        <end position="169"/>
    </location>
</feature>
<proteinExistence type="inferred from homology"/>
<organism evidence="16 19">
    <name type="scientific">Corynebacterium otitidis ATCC 51513</name>
    <dbReference type="NCBI Taxonomy" id="883169"/>
    <lineage>
        <taxon>Bacteria</taxon>
        <taxon>Bacillati</taxon>
        <taxon>Actinomycetota</taxon>
        <taxon>Actinomycetes</taxon>
        <taxon>Mycobacteriales</taxon>
        <taxon>Corynebacteriaceae</taxon>
        <taxon>Corynebacterium</taxon>
    </lineage>
</organism>
<dbReference type="NCBIfam" id="TIGR02349">
    <property type="entry name" value="DnaJ_bact"/>
    <property type="match status" value="1"/>
</dbReference>
<evidence type="ECO:0000256" key="8">
    <source>
        <dbReference type="ARBA" id="ARBA00023186"/>
    </source>
</evidence>
<comment type="caution">
    <text evidence="16">The sequence shown here is derived from an EMBL/GenBank/DDBJ whole genome shotgun (WGS) entry which is preliminary data.</text>
</comment>
<reference evidence="17 18" key="2">
    <citation type="submission" date="2012-08" db="EMBL/GenBank/DDBJ databases">
        <title>The Genome Sequence of Turicella otitidis ATCC 51513.</title>
        <authorList>
            <consortium name="The Broad Institute Genome Sequencing Platform"/>
            <person name="Earl A."/>
            <person name="Ward D."/>
            <person name="Feldgarden M."/>
            <person name="Gevers D."/>
            <person name="Huys G."/>
            <person name="Walker B."/>
            <person name="Young S.K."/>
            <person name="Zeng Q."/>
            <person name="Gargeya S."/>
            <person name="Fitzgerald M."/>
            <person name="Haas B."/>
            <person name="Abouelleil A."/>
            <person name="Alvarado L."/>
            <person name="Arachchi H.M."/>
            <person name="Berlin A.M."/>
            <person name="Chapman S.B."/>
            <person name="Goldberg J."/>
            <person name="Griggs A."/>
            <person name="Gujja S."/>
            <person name="Hansen M."/>
            <person name="Howarth C."/>
            <person name="Imamovic A."/>
            <person name="Larimer J."/>
            <person name="McCowen C."/>
            <person name="Montmayeur A."/>
            <person name="Murphy C."/>
            <person name="Neiman D."/>
            <person name="Pearson M."/>
            <person name="Priest M."/>
            <person name="Roberts A."/>
            <person name="Saif S."/>
            <person name="Shea T."/>
            <person name="Sisk P."/>
            <person name="Sykes S."/>
            <person name="Wortman J."/>
            <person name="Nusbaum C."/>
            <person name="Birren B."/>
        </authorList>
    </citation>
    <scope>NUCLEOTIDE SEQUENCE [LARGE SCALE GENOMIC DNA]</scope>
    <source>
        <strain evidence="17 18">ATCC 51513</strain>
    </source>
</reference>
<feature type="binding site" evidence="11">
    <location>
        <position position="149"/>
    </location>
    <ligand>
        <name>Zn(2+)</name>
        <dbReference type="ChEBI" id="CHEBI:29105"/>
        <label>1</label>
    </ligand>
</feature>
<feature type="repeat" description="CXXCXGXG motif" evidence="11">
    <location>
        <begin position="203"/>
        <end position="210"/>
    </location>
</feature>
<comment type="subunit">
    <text evidence="11">Homodimer.</text>
</comment>
<dbReference type="GO" id="GO:0005737">
    <property type="term" value="C:cytoplasm"/>
    <property type="evidence" value="ECO:0007669"/>
    <property type="project" value="UniProtKB-SubCell"/>
</dbReference>
<dbReference type="CDD" id="cd10747">
    <property type="entry name" value="DnaJ_C"/>
    <property type="match status" value="1"/>
</dbReference>
<dbReference type="EMBL" id="CAJZ01000016">
    <property type="protein sequence ID" value="CCI82867.1"/>
    <property type="molecule type" value="Genomic_DNA"/>
</dbReference>
<dbReference type="Proteomes" id="UP000006078">
    <property type="component" value="Unassembled WGS sequence"/>
</dbReference>
<protein>
    <recommendedName>
        <fullName evidence="10 11">Chaperone protein DnaJ</fullName>
    </recommendedName>
</protein>
<evidence type="ECO:0000256" key="1">
    <source>
        <dbReference type="ARBA" id="ARBA00022490"/>
    </source>
</evidence>
<dbReference type="Pfam" id="PF01556">
    <property type="entry name" value="DnaJ_C"/>
    <property type="match status" value="1"/>
</dbReference>
<dbReference type="FunFam" id="2.10.230.10:FF:000002">
    <property type="entry name" value="Molecular chaperone DnaJ"/>
    <property type="match status" value="1"/>
</dbReference>
<keyword evidence="8 11" id="KW-0143">Chaperone</keyword>
<feature type="binding site" evidence="11">
    <location>
        <position position="192"/>
    </location>
    <ligand>
        <name>Zn(2+)</name>
        <dbReference type="ChEBI" id="CHEBI:29105"/>
        <label>2</label>
    </ligand>
</feature>
<dbReference type="CDD" id="cd06257">
    <property type="entry name" value="DnaJ"/>
    <property type="match status" value="1"/>
</dbReference>
<comment type="subcellular location">
    <subcellularLocation>
        <location evidence="11">Cytoplasm</location>
    </subcellularLocation>
</comment>
<dbReference type="NCBIfam" id="NF008035">
    <property type="entry name" value="PRK10767.1"/>
    <property type="match status" value="1"/>
</dbReference>
<dbReference type="PROSITE" id="PS50076">
    <property type="entry name" value="DNAJ_2"/>
    <property type="match status" value="1"/>
</dbReference>
<dbReference type="PRINTS" id="PR00625">
    <property type="entry name" value="JDOMAIN"/>
</dbReference>
<feature type="binding site" evidence="11">
    <location>
        <position position="189"/>
    </location>
    <ligand>
        <name>Zn(2+)</name>
        <dbReference type="ChEBI" id="CHEBI:29105"/>
        <label>2</label>
    </ligand>
</feature>
<feature type="domain" description="CR-type" evidence="15">
    <location>
        <begin position="133"/>
        <end position="215"/>
    </location>
</feature>
<dbReference type="Gene3D" id="2.60.260.20">
    <property type="entry name" value="Urease metallochaperone UreE, N-terminal domain"/>
    <property type="match status" value="2"/>
</dbReference>
<dbReference type="SUPFAM" id="SSF49493">
    <property type="entry name" value="HSP40/DnaJ peptide-binding domain"/>
    <property type="match status" value="2"/>
</dbReference>
<evidence type="ECO:0000313" key="19">
    <source>
        <dbReference type="Proteomes" id="UP000011016"/>
    </source>
</evidence>
<dbReference type="FunFam" id="1.10.287.110:FF:000031">
    <property type="entry name" value="Molecular chaperone DnaJ"/>
    <property type="match status" value="1"/>
</dbReference>
<dbReference type="GO" id="GO:0006260">
    <property type="term" value="P:DNA replication"/>
    <property type="evidence" value="ECO:0007669"/>
    <property type="project" value="UniProtKB-KW"/>
</dbReference>
<evidence type="ECO:0000256" key="7">
    <source>
        <dbReference type="ARBA" id="ARBA00023016"/>
    </source>
</evidence>
<keyword evidence="18" id="KW-1185">Reference proteome</keyword>
<feature type="compositionally biased region" description="Polar residues" evidence="13">
    <location>
        <begin position="153"/>
        <end position="164"/>
    </location>
</feature>
<keyword evidence="7 11" id="KW-0346">Stress response</keyword>
<dbReference type="GO" id="GO:0042026">
    <property type="term" value="P:protein refolding"/>
    <property type="evidence" value="ECO:0007669"/>
    <property type="project" value="TreeGrafter"/>
</dbReference>
<dbReference type="GO" id="GO:0051082">
    <property type="term" value="F:unfolded protein binding"/>
    <property type="evidence" value="ECO:0007669"/>
    <property type="project" value="UniProtKB-UniRule"/>
</dbReference>
<accession>I7L7V3</accession>
<feature type="repeat" description="CXXCXGXG motif" evidence="11">
    <location>
        <begin position="146"/>
        <end position="153"/>
    </location>
</feature>
<evidence type="ECO:0000259" key="15">
    <source>
        <dbReference type="PROSITE" id="PS51188"/>
    </source>
</evidence>
<dbReference type="InterPro" id="IPR001623">
    <property type="entry name" value="DnaJ_domain"/>
</dbReference>
<keyword evidence="5 11" id="KW-0863">Zinc-finger</keyword>
<dbReference type="Gene3D" id="1.10.287.110">
    <property type="entry name" value="DnaJ domain"/>
    <property type="match status" value="1"/>
</dbReference>
<dbReference type="Proteomes" id="UP000011016">
    <property type="component" value="Unassembled WGS sequence"/>
</dbReference>
<keyword evidence="2 11" id="KW-0235">DNA replication</keyword>
<sequence length="381" mass="41175">MARDYYGILGVDKDASEQEIKKAYRKLARKYHPDVNPSEEAADKFREISDAHEVLSDPEKRRIVDMGGDPLDPRGGQPGGAGGFSGFGSGGLGDIFETFFGGGAGGGGPRSRTQPGNDALLRLTISLKEAFTGVRRDVTVDTAVRCEHCDGTGSESKSDPTTCPQCHGSGQVEEMQRSLLGNVVTRRPCPTCQGFGTRIEDPCTRCDGEGRHKKRRDVQINVPAGIGDGMRIRLNGEGEVGRGGGEPGDLYVEVSIKPHKVFTRQGDDLHLTVRVPMIDAALGTELTVEDLAGEEQAVAVAAGTQPAEEVTLEGKGMPRLRGSGRGDMIAHVDVHVPTDLDDKARDLLEKVRDHRKDRSRVDADGDGEESLFSRIRHLFHR</sequence>
<dbReference type="OrthoDB" id="9779889at2"/>
<evidence type="ECO:0000256" key="4">
    <source>
        <dbReference type="ARBA" id="ARBA00022737"/>
    </source>
</evidence>
<evidence type="ECO:0000256" key="6">
    <source>
        <dbReference type="ARBA" id="ARBA00022833"/>
    </source>
</evidence>
<comment type="function">
    <text evidence="11">Participates actively in the response to hyperosmotic and heat shock by preventing the aggregation of stress-denatured proteins and by disaggregating proteins, also in an autonomous, DnaK-independent fashion. Unfolded proteins bind initially to DnaJ; upon interaction with the DnaJ-bound protein, DnaK hydrolyzes its bound ATP, resulting in the formation of a stable complex. GrpE releases ADP from DnaK; ATP binding to DnaK triggers the release of the substrate protein, thus completing the reaction cycle. Several rounds of ATP-dependent interactions between DnaJ, DnaK and GrpE are required for fully efficient folding. Also involved, together with DnaK and GrpE, in the DNA replication of plasmids through activation of initiation proteins.</text>
</comment>
<dbReference type="NCBIfam" id="NF010871">
    <property type="entry name" value="PRK14278.1"/>
    <property type="match status" value="1"/>
</dbReference>
<dbReference type="FunFam" id="2.60.260.20:FF:000005">
    <property type="entry name" value="Chaperone protein dnaJ 1, mitochondrial"/>
    <property type="match status" value="1"/>
</dbReference>
<dbReference type="PROSITE" id="PS51188">
    <property type="entry name" value="ZF_CR"/>
    <property type="match status" value="1"/>
</dbReference>
<dbReference type="Pfam" id="PF00684">
    <property type="entry name" value="DnaJ_CXXCXGXG"/>
    <property type="match status" value="1"/>
</dbReference>
<evidence type="ECO:0000313" key="17">
    <source>
        <dbReference type="EMBL" id="EJZ82631.1"/>
    </source>
</evidence>
<dbReference type="InterPro" id="IPR008971">
    <property type="entry name" value="HSP40/DnaJ_pept-bd"/>
</dbReference>
<feature type="binding site" evidence="11">
    <location>
        <position position="166"/>
    </location>
    <ligand>
        <name>Zn(2+)</name>
        <dbReference type="ChEBI" id="CHEBI:29105"/>
        <label>2</label>
    </ligand>
</feature>
<dbReference type="InterPro" id="IPR036410">
    <property type="entry name" value="HSP_DnaJ_Cys-rich_dom_sf"/>
</dbReference>
<evidence type="ECO:0000313" key="18">
    <source>
        <dbReference type="Proteomes" id="UP000006078"/>
    </source>
</evidence>
<keyword evidence="4 11" id="KW-0677">Repeat</keyword>
<dbReference type="PANTHER" id="PTHR43096:SF48">
    <property type="entry name" value="CHAPERONE PROTEIN DNAJ"/>
    <property type="match status" value="1"/>
</dbReference>
<dbReference type="InterPro" id="IPR001305">
    <property type="entry name" value="HSP_DnaJ_Cys-rich_dom"/>
</dbReference>
<feature type="binding site" evidence="11">
    <location>
        <position position="206"/>
    </location>
    <ligand>
        <name>Zn(2+)</name>
        <dbReference type="ChEBI" id="CHEBI:29105"/>
        <label>1</label>
    </ligand>
</feature>
<evidence type="ECO:0000256" key="13">
    <source>
        <dbReference type="SAM" id="MobiDB-lite"/>
    </source>
</evidence>
<dbReference type="STRING" id="29321.AAV33_04985"/>
<dbReference type="EMBL" id="AHAE01000024">
    <property type="protein sequence ID" value="EJZ82631.1"/>
    <property type="molecule type" value="Genomic_DNA"/>
</dbReference>
<dbReference type="GO" id="GO:0031072">
    <property type="term" value="F:heat shock protein binding"/>
    <property type="evidence" value="ECO:0007669"/>
    <property type="project" value="InterPro"/>
</dbReference>
<keyword evidence="3 11" id="KW-0479">Metal-binding</keyword>
<evidence type="ECO:0000256" key="2">
    <source>
        <dbReference type="ARBA" id="ARBA00022705"/>
    </source>
</evidence>
<comment type="domain">
    <text evidence="11">The J domain is necessary and sufficient to stimulate DnaK ATPase activity. Zinc center 1 plays an important role in the autonomous, DnaK-independent chaperone activity of DnaJ. Zinc center 2 is essential for interaction with DnaK and for DnaJ activity.</text>
</comment>
<dbReference type="eggNOG" id="COG0484">
    <property type="taxonomic scope" value="Bacteria"/>
</dbReference>
<feature type="repeat" description="CXXCXGXG motif" evidence="11">
    <location>
        <begin position="163"/>
        <end position="170"/>
    </location>
</feature>
<evidence type="ECO:0000256" key="5">
    <source>
        <dbReference type="ARBA" id="ARBA00022771"/>
    </source>
</evidence>
<dbReference type="PANTHER" id="PTHR43096">
    <property type="entry name" value="DNAJ HOMOLOG 1, MITOCHONDRIAL-RELATED"/>
    <property type="match status" value="1"/>
</dbReference>
<dbReference type="HAMAP" id="MF_01152">
    <property type="entry name" value="DnaJ"/>
    <property type="match status" value="1"/>
</dbReference>
<evidence type="ECO:0000313" key="16">
    <source>
        <dbReference type="EMBL" id="CCI82867.1"/>
    </source>
</evidence>
<feature type="domain" description="J" evidence="14">
    <location>
        <begin position="4"/>
        <end position="68"/>
    </location>
</feature>
<evidence type="ECO:0000259" key="14">
    <source>
        <dbReference type="PROSITE" id="PS50076"/>
    </source>
</evidence>
<dbReference type="AlphaFoldDB" id="I7L7V3"/>
<dbReference type="SUPFAM" id="SSF46565">
    <property type="entry name" value="Chaperone J-domain"/>
    <property type="match status" value="1"/>
</dbReference>